<dbReference type="RefSeq" id="WP_114404306.1">
    <property type="nucleotide sequence ID" value="NZ_QOWE01000002.1"/>
</dbReference>
<dbReference type="SUPFAM" id="SSF51197">
    <property type="entry name" value="Clavaminate synthase-like"/>
    <property type="match status" value="1"/>
</dbReference>
<keyword evidence="3" id="KW-1185">Reference proteome</keyword>
<evidence type="ECO:0000313" key="2">
    <source>
        <dbReference type="EMBL" id="RCR71076.1"/>
    </source>
</evidence>
<keyword evidence="2" id="KW-0223">Dioxygenase</keyword>
<organism evidence="2 3">
    <name type="scientific">Larkinella punicea</name>
    <dbReference type="NCBI Taxonomy" id="2315727"/>
    <lineage>
        <taxon>Bacteria</taxon>
        <taxon>Pseudomonadati</taxon>
        <taxon>Bacteroidota</taxon>
        <taxon>Cytophagia</taxon>
        <taxon>Cytophagales</taxon>
        <taxon>Spirosomataceae</taxon>
        <taxon>Larkinella</taxon>
    </lineage>
</organism>
<keyword evidence="2" id="KW-0560">Oxidoreductase</keyword>
<dbReference type="AlphaFoldDB" id="A0A368JVU8"/>
<dbReference type="PANTHER" id="PTHR20883">
    <property type="entry name" value="PHYTANOYL-COA DIOXYGENASE DOMAIN CONTAINING 1"/>
    <property type="match status" value="1"/>
</dbReference>
<dbReference type="GO" id="GO:0016706">
    <property type="term" value="F:2-oxoglutarate-dependent dioxygenase activity"/>
    <property type="evidence" value="ECO:0007669"/>
    <property type="project" value="UniProtKB-ARBA"/>
</dbReference>
<dbReference type="Gene3D" id="2.60.120.620">
    <property type="entry name" value="q2cbj1_9rhob like domain"/>
    <property type="match status" value="1"/>
</dbReference>
<dbReference type="Proteomes" id="UP000253383">
    <property type="component" value="Unassembled WGS sequence"/>
</dbReference>
<dbReference type="GO" id="GO:0005506">
    <property type="term" value="F:iron ion binding"/>
    <property type="evidence" value="ECO:0007669"/>
    <property type="project" value="UniProtKB-ARBA"/>
</dbReference>
<evidence type="ECO:0000313" key="3">
    <source>
        <dbReference type="Proteomes" id="UP000253383"/>
    </source>
</evidence>
<dbReference type="InterPro" id="IPR008775">
    <property type="entry name" value="Phytyl_CoA_dOase-like"/>
</dbReference>
<dbReference type="EMBL" id="QOWE01000002">
    <property type="protein sequence ID" value="RCR71076.1"/>
    <property type="molecule type" value="Genomic_DNA"/>
</dbReference>
<gene>
    <name evidence="2" type="ORF">DUE52_02140</name>
</gene>
<accession>A0A368JVU8</accession>
<dbReference type="Pfam" id="PF05721">
    <property type="entry name" value="PhyH"/>
    <property type="match status" value="1"/>
</dbReference>
<comment type="cofactor">
    <cofactor evidence="1">
        <name>Fe(2+)</name>
        <dbReference type="ChEBI" id="CHEBI:29033"/>
    </cofactor>
</comment>
<evidence type="ECO:0000256" key="1">
    <source>
        <dbReference type="ARBA" id="ARBA00001954"/>
    </source>
</evidence>
<name>A0A368JVU8_9BACT</name>
<protein>
    <submittedName>
        <fullName evidence="2">Phytanoyl-CoA dioxygenase</fullName>
    </submittedName>
</protein>
<reference evidence="2 3" key="1">
    <citation type="submission" date="2018-07" db="EMBL/GenBank/DDBJ databases">
        <title>Genome analysis of Larkinella rosea.</title>
        <authorList>
            <person name="Zhou Z."/>
            <person name="Wang G."/>
        </authorList>
    </citation>
    <scope>NUCLEOTIDE SEQUENCE [LARGE SCALE GENOMIC DNA]</scope>
    <source>
        <strain evidence="3">zzj9</strain>
    </source>
</reference>
<dbReference type="OrthoDB" id="9814777at2"/>
<sequence length="343" mass="39439">MESKLKDKLRRLYRMVKFRMKNSPLDFEEDTLPWIDRSDANIDAFVKTFKTPKDFPYDLAKLLRDWRDNGYVILEKAIPPQWLDNLWQEVEEVVENNEKYSVKSLVYQFNDGKETPVKEVPKEKLRGIGSRLLEYHNSSIGAKKVMTHPHLATFLDAVFNEKTTVFQSLIFKYGSQQGTHQDYPWVRSKIASHLAAAWIPLEDVSPDSGPLVYYPGSHRLPKFDFGTGILFSEQDSFYTPDEFTNYLNKTCAKNGIKGTILLLKKGDVLLWHGALAHGGSRINNPALTRKSFVCHYSTLRSYPKHRFEEGDKSIAQLHNGITIYANPTNLAEEDVMTAGKEWN</sequence>
<comment type="caution">
    <text evidence="2">The sequence shown here is derived from an EMBL/GenBank/DDBJ whole genome shotgun (WGS) entry which is preliminary data.</text>
</comment>
<dbReference type="PANTHER" id="PTHR20883:SF48">
    <property type="entry name" value="ECTOINE DIOXYGENASE"/>
    <property type="match status" value="1"/>
</dbReference>
<proteinExistence type="predicted"/>